<evidence type="ECO:0000256" key="2">
    <source>
        <dbReference type="ARBA" id="ARBA00022694"/>
    </source>
</evidence>
<dbReference type="Gramene" id="Kaladp0076s0121.3.v1.1">
    <property type="protein sequence ID" value="Kaladp0076s0121.3.v1.1"/>
    <property type="gene ID" value="Kaladp0076s0121.v1.1"/>
</dbReference>
<dbReference type="Gramene" id="Kaladp0076s0121.2.v1.1">
    <property type="protein sequence ID" value="Kaladp0076s0121.2.v1.1"/>
    <property type="gene ID" value="Kaladp0076s0121.v1.1"/>
</dbReference>
<dbReference type="OMA" id="RPFKEGC"/>
<dbReference type="EnsemblPlants" id="Kaladp0076s0121.1.v1.1">
    <property type="protein sequence ID" value="Kaladp0076s0121.1.v1.1"/>
    <property type="gene ID" value="Kaladp0076s0121.v1.1"/>
</dbReference>
<proteinExistence type="predicted"/>
<feature type="region of interest" description="Disordered" evidence="4">
    <location>
        <begin position="37"/>
        <end position="94"/>
    </location>
</feature>
<evidence type="ECO:0000313" key="8">
    <source>
        <dbReference type="EnsemblPlants" id="Kaladp0076s0121.3.v1.1"/>
    </source>
</evidence>
<evidence type="ECO:0000256" key="1">
    <source>
        <dbReference type="ARBA" id="ARBA00004123"/>
    </source>
</evidence>
<dbReference type="AlphaFoldDB" id="A0A7N1A1U7"/>
<dbReference type="EnsemblPlants" id="Kaladp0076s0121.5.v1.1">
    <property type="protein sequence ID" value="Kaladp0076s0121.5.v1.1"/>
    <property type="gene ID" value="Kaladp0076s0121.v1.1"/>
</dbReference>
<dbReference type="Pfam" id="PF06978">
    <property type="entry name" value="POP1_N"/>
    <property type="match status" value="1"/>
</dbReference>
<feature type="compositionally biased region" description="Basic residues" evidence="4">
    <location>
        <begin position="62"/>
        <end position="72"/>
    </location>
</feature>
<reference evidence="8" key="1">
    <citation type="submission" date="2021-01" db="UniProtKB">
        <authorList>
            <consortium name="EnsemblPlants"/>
        </authorList>
    </citation>
    <scope>IDENTIFICATION</scope>
</reference>
<accession>A0A7N1A1U7</accession>
<dbReference type="Gramene" id="Kaladp0076s0121.1.v1.1">
    <property type="protein sequence ID" value="Kaladp0076s0121.1.v1.1"/>
    <property type="gene ID" value="Kaladp0076s0121.v1.1"/>
</dbReference>
<name>A0A7N1A1U7_KALFE</name>
<dbReference type="InterPro" id="IPR009723">
    <property type="entry name" value="Pop1_N"/>
</dbReference>
<dbReference type="GO" id="GO:0005655">
    <property type="term" value="C:nucleolar ribonuclease P complex"/>
    <property type="evidence" value="ECO:0007669"/>
    <property type="project" value="InterPro"/>
</dbReference>
<dbReference type="Gramene" id="Kaladp0076s0121.4.v1.1">
    <property type="protein sequence ID" value="Kaladp0076s0121.4.v1.1"/>
    <property type="gene ID" value="Kaladp0076s0121.v1.1"/>
</dbReference>
<feature type="domain" description="POPLD" evidence="6">
    <location>
        <begin position="498"/>
        <end position="585"/>
    </location>
</feature>
<dbReference type="InterPro" id="IPR055079">
    <property type="entry name" value="POP1_C"/>
</dbReference>
<evidence type="ECO:0000259" key="7">
    <source>
        <dbReference type="Pfam" id="PF22770"/>
    </source>
</evidence>
<evidence type="ECO:0000259" key="5">
    <source>
        <dbReference type="Pfam" id="PF06978"/>
    </source>
</evidence>
<keyword evidence="3" id="KW-0539">Nucleus</keyword>
<dbReference type="EnsemblPlants" id="Kaladp0076s0121.4.v1.1">
    <property type="protein sequence ID" value="Kaladp0076s0121.4.v1.1"/>
    <property type="gene ID" value="Kaladp0076s0121.v1.1"/>
</dbReference>
<dbReference type="EnsemblPlants" id="Kaladp0076s0121.2.v1.1">
    <property type="protein sequence ID" value="Kaladp0076s0121.2.v1.1"/>
    <property type="gene ID" value="Kaladp0076s0121.v1.1"/>
</dbReference>
<evidence type="ECO:0000313" key="9">
    <source>
        <dbReference type="Proteomes" id="UP000594263"/>
    </source>
</evidence>
<dbReference type="EnsemblPlants" id="Kaladp0076s0121.3.v1.1">
    <property type="protein sequence ID" value="Kaladp0076s0121.3.v1.1"/>
    <property type="gene ID" value="Kaladp0076s0121.v1.1"/>
</dbReference>
<sequence length="853" mass="94929">MAANRGKPPAAPRTVNVQKFAESRGLELESLQSLVADRLNNDFRSQRNGRRRTTGHDDRLAKKNGRKRKRQAGSRGSSGPVEEQKRVSRRVRRRMKLRDNPVDGFSVSGDGTKRLRTHVWHAKRFTMTKLWGFNLPLGLQGRGRGSRALLKWYKCGTLVHDASYYTCVELKGSEASLLSVLKMVLVPPSETMPEDDCPVLAGTICGNAMLHHVELPSPQAIAPVTYMWRPIQPQEIRSNEHCDRGGCDDSNCPKDHSSHRQLWIWLHASVFDEGFEALKVACSKLMSETGNVITLSSLSGKVTNFQVMGSKAGQLLQKVLEVVGSDNERQLHACSVLKPHSGPHQMKPLELETDDKSVSHSIISLTVRDPRDISVCTTVLASEGDSLEPSLRKRTGVEDEGQIADPEILDYCGSFEFSSLNIARDTFTNKTLWDTKNGVDPPVDEHSLSAEKHSLQLASYSMADLSSKASVDLAKLKQPRSCSIMLIKDATNGGLHTGWTIILPVSWAKTFWIPLILNGAHAIGLREKHWIASEVGLPFFPWDFPDCNAYASYKAAEAAKLNLEADRRPLAVSPIRVPIQTPWNCVQLALDADFSKPLPSNSTKNIPEAIVVHDDLSGKLDKAASDSIQQNHDATRFPGTVARTSSELVSFADQNIGQNFPLFPFSMNKNRLSGWELSENIDQAQNGFAPQEKNRNLFFVRVTLHAFKEGVFEEGAVICAPSPADVQSWKSSLDGDEERLHIPQSSVSSYFIELPSGHWALQIREDPDLLRTHRWPIGFVTTGFVRGSKKAAACAFCDASSLGRLRREQWKNIPAKKRKRDIYVLVRNLRSNTYRLAIANIVLEHKKADTGFM</sequence>
<feature type="domain" description="Pop1 N-terminal" evidence="5">
    <location>
        <begin position="115"/>
        <end position="172"/>
    </location>
</feature>
<dbReference type="Pfam" id="PF22770">
    <property type="entry name" value="POP1_C"/>
    <property type="match status" value="1"/>
</dbReference>
<keyword evidence="9" id="KW-1185">Reference proteome</keyword>
<keyword evidence="2" id="KW-0819">tRNA processing</keyword>
<dbReference type="GO" id="GO:0001682">
    <property type="term" value="P:tRNA 5'-leader removal"/>
    <property type="evidence" value="ECO:0007669"/>
    <property type="project" value="InterPro"/>
</dbReference>
<evidence type="ECO:0000256" key="4">
    <source>
        <dbReference type="SAM" id="MobiDB-lite"/>
    </source>
</evidence>
<organism evidence="8 9">
    <name type="scientific">Kalanchoe fedtschenkoi</name>
    <name type="common">Lavender scallops</name>
    <name type="synonym">South American air plant</name>
    <dbReference type="NCBI Taxonomy" id="63787"/>
    <lineage>
        <taxon>Eukaryota</taxon>
        <taxon>Viridiplantae</taxon>
        <taxon>Streptophyta</taxon>
        <taxon>Embryophyta</taxon>
        <taxon>Tracheophyta</taxon>
        <taxon>Spermatophyta</taxon>
        <taxon>Magnoliopsida</taxon>
        <taxon>eudicotyledons</taxon>
        <taxon>Gunneridae</taxon>
        <taxon>Pentapetalae</taxon>
        <taxon>Saxifragales</taxon>
        <taxon>Crassulaceae</taxon>
        <taxon>Kalanchoe</taxon>
    </lineage>
</organism>
<evidence type="ECO:0000256" key="3">
    <source>
        <dbReference type="ARBA" id="ARBA00023242"/>
    </source>
</evidence>
<dbReference type="GO" id="GO:0000172">
    <property type="term" value="C:ribonuclease MRP complex"/>
    <property type="evidence" value="ECO:0007669"/>
    <property type="project" value="InterPro"/>
</dbReference>
<dbReference type="PANTHER" id="PTHR22731:SF3">
    <property type="entry name" value="RIBONUCLEASES P_MRP PROTEIN SUBUNIT POP1"/>
    <property type="match status" value="1"/>
</dbReference>
<evidence type="ECO:0000259" key="6">
    <source>
        <dbReference type="Pfam" id="PF08170"/>
    </source>
</evidence>
<dbReference type="InterPro" id="IPR012590">
    <property type="entry name" value="POPLD_dom"/>
</dbReference>
<comment type="subcellular location">
    <subcellularLocation>
        <location evidence="1">Nucleus</location>
    </subcellularLocation>
</comment>
<dbReference type="Pfam" id="PF08170">
    <property type="entry name" value="POPLD"/>
    <property type="match status" value="1"/>
</dbReference>
<dbReference type="PANTHER" id="PTHR22731">
    <property type="entry name" value="RIBONUCLEASES P/MRP PROTEIN SUBUNIT POP1"/>
    <property type="match status" value="1"/>
</dbReference>
<dbReference type="Gramene" id="Kaladp0076s0121.5.v1.1">
    <property type="protein sequence ID" value="Kaladp0076s0121.5.v1.1"/>
    <property type="gene ID" value="Kaladp0076s0121.v1.1"/>
</dbReference>
<dbReference type="InterPro" id="IPR039182">
    <property type="entry name" value="Pop1"/>
</dbReference>
<protein>
    <submittedName>
        <fullName evidence="8">Uncharacterized protein</fullName>
    </submittedName>
</protein>
<dbReference type="Proteomes" id="UP000594263">
    <property type="component" value="Unplaced"/>
</dbReference>
<feature type="domain" description="POP1 C-terminal" evidence="7">
    <location>
        <begin position="772"/>
        <end position="842"/>
    </location>
</feature>